<organism evidence="7 8">
    <name type="scientific">Sporosarcina newyorkensis</name>
    <dbReference type="NCBI Taxonomy" id="759851"/>
    <lineage>
        <taxon>Bacteria</taxon>
        <taxon>Bacillati</taxon>
        <taxon>Bacillota</taxon>
        <taxon>Bacilli</taxon>
        <taxon>Bacillales</taxon>
        <taxon>Caryophanaceae</taxon>
        <taxon>Sporosarcina</taxon>
    </lineage>
</organism>
<evidence type="ECO:0000256" key="4">
    <source>
        <dbReference type="RuleBase" id="RU362073"/>
    </source>
</evidence>
<dbReference type="PANTHER" id="PTHR42792">
    <property type="entry name" value="FLAGELLIN"/>
    <property type="match status" value="1"/>
</dbReference>
<dbReference type="GO" id="GO:0005576">
    <property type="term" value="C:extracellular region"/>
    <property type="evidence" value="ECO:0007669"/>
    <property type="project" value="UniProtKB-SubCell"/>
</dbReference>
<evidence type="ECO:0000259" key="6">
    <source>
        <dbReference type="Pfam" id="PF00700"/>
    </source>
</evidence>
<evidence type="ECO:0000256" key="3">
    <source>
        <dbReference type="ARBA" id="ARBA00023143"/>
    </source>
</evidence>
<keyword evidence="3 4" id="KW-0975">Bacterial flagellum</keyword>
<dbReference type="Pfam" id="PF00669">
    <property type="entry name" value="Flagellin_N"/>
    <property type="match status" value="1"/>
</dbReference>
<accession>A0A1T4Y2N8</accession>
<evidence type="ECO:0000256" key="2">
    <source>
        <dbReference type="ARBA" id="ARBA00020110"/>
    </source>
</evidence>
<keyword evidence="8" id="KW-1185">Reference proteome</keyword>
<keyword evidence="4" id="KW-0964">Secreted</keyword>
<dbReference type="AlphaFoldDB" id="A0A1T4Y2N8"/>
<dbReference type="EMBL" id="FUYJ01000002">
    <property type="protein sequence ID" value="SKA95591.1"/>
    <property type="molecule type" value="Genomic_DNA"/>
</dbReference>
<name>A0A1T4Y2N8_9BACL</name>
<keyword evidence="7" id="KW-0969">Cilium</keyword>
<feature type="domain" description="Flagellin C-terminal" evidence="6">
    <location>
        <begin position="184"/>
        <end position="268"/>
    </location>
</feature>
<comment type="function">
    <text evidence="4">Flagellin is the subunit protein which polymerizes to form the filaments of bacterial flagella.</text>
</comment>
<evidence type="ECO:0000313" key="8">
    <source>
        <dbReference type="Proteomes" id="UP000190042"/>
    </source>
</evidence>
<dbReference type="GO" id="GO:0009288">
    <property type="term" value="C:bacterial-type flagellum"/>
    <property type="evidence" value="ECO:0007669"/>
    <property type="project" value="UniProtKB-SubCell"/>
</dbReference>
<dbReference type="SUPFAM" id="SSF64518">
    <property type="entry name" value="Phase 1 flagellin"/>
    <property type="match status" value="1"/>
</dbReference>
<protein>
    <recommendedName>
        <fullName evidence="2 4">Flagellin</fullName>
    </recommendedName>
</protein>
<dbReference type="InterPro" id="IPR042187">
    <property type="entry name" value="Flagellin_C_sub2"/>
</dbReference>
<comment type="similarity">
    <text evidence="1 4">Belongs to the bacterial flagellin family.</text>
</comment>
<dbReference type="Gene3D" id="6.10.10.10">
    <property type="entry name" value="Flagellar export chaperone, C-terminal domain"/>
    <property type="match status" value="1"/>
</dbReference>
<evidence type="ECO:0000256" key="1">
    <source>
        <dbReference type="ARBA" id="ARBA00005709"/>
    </source>
</evidence>
<dbReference type="Proteomes" id="UP000190042">
    <property type="component" value="Unassembled WGS sequence"/>
</dbReference>
<feature type="domain" description="Flagellin N-terminal" evidence="5">
    <location>
        <begin position="14"/>
        <end position="137"/>
    </location>
</feature>
<comment type="subcellular location">
    <subcellularLocation>
        <location evidence="4">Secreted</location>
    </subcellularLocation>
    <subcellularLocation>
        <location evidence="4">Bacterial flagellum</location>
    </subcellularLocation>
</comment>
<dbReference type="Gene3D" id="1.20.1330.10">
    <property type="entry name" value="f41 fragment of flagellin, N-terminal domain"/>
    <property type="match status" value="1"/>
</dbReference>
<keyword evidence="7" id="KW-0282">Flagellum</keyword>
<dbReference type="Pfam" id="PF00700">
    <property type="entry name" value="Flagellin_C"/>
    <property type="match status" value="1"/>
</dbReference>
<gene>
    <name evidence="7" type="ORF">SAMN04244570_1666</name>
</gene>
<reference evidence="8" key="1">
    <citation type="submission" date="2017-02" db="EMBL/GenBank/DDBJ databases">
        <authorList>
            <person name="Varghese N."/>
            <person name="Submissions S."/>
        </authorList>
    </citation>
    <scope>NUCLEOTIDE SEQUENCE [LARGE SCALE GENOMIC DNA]</scope>
    <source>
        <strain evidence="8">DSM 23966</strain>
    </source>
</reference>
<evidence type="ECO:0000259" key="5">
    <source>
        <dbReference type="Pfam" id="PF00669"/>
    </source>
</evidence>
<dbReference type="PRINTS" id="PR00207">
    <property type="entry name" value="FLAGELLIN"/>
</dbReference>
<dbReference type="PANTHER" id="PTHR42792:SF2">
    <property type="entry name" value="FLAGELLIN"/>
    <property type="match status" value="1"/>
</dbReference>
<dbReference type="InterPro" id="IPR001492">
    <property type="entry name" value="Flagellin"/>
</dbReference>
<dbReference type="RefSeq" id="WP_078817246.1">
    <property type="nucleotide sequence ID" value="NZ_FUYJ01000002.1"/>
</dbReference>
<proteinExistence type="inferred from homology"/>
<dbReference type="GO" id="GO:0005198">
    <property type="term" value="F:structural molecule activity"/>
    <property type="evidence" value="ECO:0007669"/>
    <property type="project" value="UniProtKB-UniRule"/>
</dbReference>
<keyword evidence="7" id="KW-0966">Cell projection</keyword>
<dbReference type="InterPro" id="IPR046358">
    <property type="entry name" value="Flagellin_C"/>
</dbReference>
<evidence type="ECO:0000313" key="7">
    <source>
        <dbReference type="EMBL" id="SKA95591.1"/>
    </source>
</evidence>
<dbReference type="InterPro" id="IPR001029">
    <property type="entry name" value="Flagellin_N"/>
</dbReference>
<sequence>MRIHSQEHIAFSTNRAQRNATDIEKTLLKLGSGSKVAKGSQNASGLAISETMRAQIRGLSQAQRNMQDGLSVLESSNEGLNNVNNLLQRAREMAVAAANGTLTDQDREASSLELDQIMESINDTAGKLEFNTKKILGEDKALILQVGANPGQQLTIGNINVSTDKLGLDGASIATQKDAEELISKIDKAIGVVGGHLTKVGSEMESIEHHLTNALVFEGNLTKSLSLLADTDMAGEMMNFVQQDIRQKGDQLLIKTVNSNLQDVLSLLK</sequence>